<proteinExistence type="predicted"/>
<organism evidence="7 8">
    <name type="scientific">Gordonia sihwensis NBRC 108236</name>
    <dbReference type="NCBI Taxonomy" id="1223544"/>
    <lineage>
        <taxon>Bacteria</taxon>
        <taxon>Bacillati</taxon>
        <taxon>Actinomycetota</taxon>
        <taxon>Actinomycetes</taxon>
        <taxon>Mycobacteriales</taxon>
        <taxon>Gordoniaceae</taxon>
        <taxon>Gordonia</taxon>
    </lineage>
</organism>
<feature type="transmembrane region" description="Helical" evidence="5">
    <location>
        <begin position="306"/>
        <end position="326"/>
    </location>
</feature>
<dbReference type="GO" id="GO:0022857">
    <property type="term" value="F:transmembrane transporter activity"/>
    <property type="evidence" value="ECO:0007669"/>
    <property type="project" value="InterPro"/>
</dbReference>
<name>L7LKB9_9ACTN</name>
<feature type="transmembrane region" description="Helical" evidence="5">
    <location>
        <begin position="338"/>
        <end position="358"/>
    </location>
</feature>
<evidence type="ECO:0000313" key="7">
    <source>
        <dbReference type="EMBL" id="GAC60527.1"/>
    </source>
</evidence>
<accession>L7LKB9</accession>
<feature type="transmembrane region" description="Helical" evidence="5">
    <location>
        <begin position="172"/>
        <end position="194"/>
    </location>
</feature>
<comment type="subcellular location">
    <subcellularLocation>
        <location evidence="1">Cell membrane</location>
        <topology evidence="1">Multi-pass membrane protein</topology>
    </subcellularLocation>
</comment>
<evidence type="ECO:0000256" key="5">
    <source>
        <dbReference type="SAM" id="Phobius"/>
    </source>
</evidence>
<dbReference type="PROSITE" id="PS50850">
    <property type="entry name" value="MFS"/>
    <property type="match status" value="1"/>
</dbReference>
<evidence type="ECO:0000256" key="4">
    <source>
        <dbReference type="ARBA" id="ARBA00023136"/>
    </source>
</evidence>
<evidence type="ECO:0000256" key="1">
    <source>
        <dbReference type="ARBA" id="ARBA00004651"/>
    </source>
</evidence>
<dbReference type="InterPro" id="IPR036259">
    <property type="entry name" value="MFS_trans_sf"/>
</dbReference>
<dbReference type="RefSeq" id="WP_006895909.1">
    <property type="nucleotide sequence ID" value="NZ_BANU01000010.1"/>
</dbReference>
<reference evidence="7 8" key="1">
    <citation type="submission" date="2012-12" db="EMBL/GenBank/DDBJ databases">
        <title>Whole genome shotgun sequence of Gordonia sihwensis NBRC 108236.</title>
        <authorList>
            <person name="Yoshida I."/>
            <person name="Hosoyama A."/>
            <person name="Tsuchikane K."/>
            <person name="Ando Y."/>
            <person name="Baba S."/>
            <person name="Ohji S."/>
            <person name="Hamada M."/>
            <person name="Tamura T."/>
            <person name="Yamazoe A."/>
            <person name="Yamazaki S."/>
            <person name="Fujita N."/>
        </authorList>
    </citation>
    <scope>NUCLEOTIDE SEQUENCE [LARGE SCALE GENOMIC DNA]</scope>
    <source>
        <strain evidence="7 8">NBRC 108236</strain>
    </source>
</reference>
<keyword evidence="2 5" id="KW-0812">Transmembrane</keyword>
<dbReference type="SUPFAM" id="SSF103473">
    <property type="entry name" value="MFS general substrate transporter"/>
    <property type="match status" value="1"/>
</dbReference>
<feature type="transmembrane region" description="Helical" evidence="5">
    <location>
        <begin position="21"/>
        <end position="45"/>
    </location>
</feature>
<dbReference type="Proteomes" id="UP000035083">
    <property type="component" value="Unassembled WGS sequence"/>
</dbReference>
<evidence type="ECO:0000313" key="8">
    <source>
        <dbReference type="Proteomes" id="UP000035083"/>
    </source>
</evidence>
<dbReference type="EMBL" id="BANU01000010">
    <property type="protein sequence ID" value="GAC60527.1"/>
    <property type="molecule type" value="Genomic_DNA"/>
</dbReference>
<feature type="transmembrane region" description="Helical" evidence="5">
    <location>
        <begin position="57"/>
        <end position="76"/>
    </location>
</feature>
<feature type="transmembrane region" description="Helical" evidence="5">
    <location>
        <begin position="273"/>
        <end position="294"/>
    </location>
</feature>
<feature type="transmembrane region" description="Helical" evidence="5">
    <location>
        <begin position="206"/>
        <end position="224"/>
    </location>
</feature>
<dbReference type="InterPro" id="IPR011701">
    <property type="entry name" value="MFS"/>
</dbReference>
<evidence type="ECO:0000259" key="6">
    <source>
        <dbReference type="PROSITE" id="PS50850"/>
    </source>
</evidence>
<dbReference type="InterPro" id="IPR005829">
    <property type="entry name" value="Sugar_transporter_CS"/>
</dbReference>
<dbReference type="PANTHER" id="PTHR42718:SF49">
    <property type="entry name" value="EXPORT PROTEIN"/>
    <property type="match status" value="1"/>
</dbReference>
<feature type="transmembrane region" description="Helical" evidence="5">
    <location>
        <begin position="364"/>
        <end position="389"/>
    </location>
</feature>
<feature type="domain" description="Major facilitator superfamily (MFS) profile" evidence="6">
    <location>
        <begin position="19"/>
        <end position="466"/>
    </location>
</feature>
<evidence type="ECO:0000256" key="2">
    <source>
        <dbReference type="ARBA" id="ARBA00022692"/>
    </source>
</evidence>
<feature type="transmembrane region" description="Helical" evidence="5">
    <location>
        <begin position="236"/>
        <end position="253"/>
    </location>
</feature>
<dbReference type="CDD" id="cd17321">
    <property type="entry name" value="MFS_MMR_MDR_like"/>
    <property type="match status" value="1"/>
</dbReference>
<dbReference type="PANTHER" id="PTHR42718">
    <property type="entry name" value="MAJOR FACILITATOR SUPERFAMILY MULTIDRUG TRANSPORTER MFSC"/>
    <property type="match status" value="1"/>
</dbReference>
<feature type="transmembrane region" description="Helical" evidence="5">
    <location>
        <begin position="442"/>
        <end position="462"/>
    </location>
</feature>
<feature type="transmembrane region" description="Helical" evidence="5">
    <location>
        <begin position="110"/>
        <end position="133"/>
    </location>
</feature>
<keyword evidence="3 5" id="KW-1133">Transmembrane helix</keyword>
<keyword evidence="8" id="KW-1185">Reference proteome</keyword>
<dbReference type="GO" id="GO:0005886">
    <property type="term" value="C:plasma membrane"/>
    <property type="evidence" value="ECO:0007669"/>
    <property type="project" value="UniProtKB-SubCell"/>
</dbReference>
<dbReference type="PROSITE" id="PS00216">
    <property type="entry name" value="SUGAR_TRANSPORT_1"/>
    <property type="match status" value="1"/>
</dbReference>
<evidence type="ECO:0000256" key="3">
    <source>
        <dbReference type="ARBA" id="ARBA00022989"/>
    </source>
</evidence>
<keyword evidence="4 5" id="KW-0472">Membrane</keyword>
<protein>
    <submittedName>
        <fullName evidence="7">Putative drug resistance transporter</fullName>
    </submittedName>
</protein>
<gene>
    <name evidence="7" type="ORF">GSI01S_10_01190</name>
</gene>
<feature type="transmembrane region" description="Helical" evidence="5">
    <location>
        <begin position="410"/>
        <end position="430"/>
    </location>
</feature>
<feature type="transmembrane region" description="Helical" evidence="5">
    <location>
        <begin position="145"/>
        <end position="166"/>
    </location>
</feature>
<sequence>MEHIDRVSRRGRDLSQTMTTAVVCAATAMLMLDIAVVNTALPAMAREFDAGMASLKWVVDGYTLALATIVLSAGAWSDRYGRRRVFILGTVGFTGASILCAAAVGMPMLIVARVVQGLAAALLFASSLALLAGAFPRRSDRARPLAVYGATIGASFAVGPLLGGLLTELLAWRSIFLINVPVGLVILAGVRHVAESRSSAPRRGDRRGQLAVVIGLAALTYGLVEANERGWTDRATVAAFAVAVAALAGFISVERRVDQPMLPLAMFANRSFAGAQVAVFAISASMFAVFVYVTVYLQGVLGMSPIGAGLVYLPGTVVMLAVAGVTDRFLTSVPPGRALALSLVAVAVGMAMMTLGGVHSSGLVMVPGFVVACIGAGVFNPVMSGVVLSESHGDDAGLAAGINDAFRQSGIALGVAALGALFPARSVLAGGSPAEFVDGLRLALWVSCGTALVGAAAAAVWIRQARSDATPAEADDRPRVAF</sequence>
<comment type="caution">
    <text evidence="7">The sequence shown here is derived from an EMBL/GenBank/DDBJ whole genome shotgun (WGS) entry which is preliminary data.</text>
</comment>
<dbReference type="InterPro" id="IPR020846">
    <property type="entry name" value="MFS_dom"/>
</dbReference>
<dbReference type="Gene3D" id="1.20.1250.20">
    <property type="entry name" value="MFS general substrate transporter like domains"/>
    <property type="match status" value="1"/>
</dbReference>
<dbReference type="eggNOG" id="COG0477">
    <property type="taxonomic scope" value="Bacteria"/>
</dbReference>
<dbReference type="Pfam" id="PF07690">
    <property type="entry name" value="MFS_1"/>
    <property type="match status" value="1"/>
</dbReference>
<dbReference type="AlphaFoldDB" id="L7LKB9"/>
<feature type="transmembrane region" description="Helical" evidence="5">
    <location>
        <begin position="85"/>
        <end position="104"/>
    </location>
</feature>
<dbReference type="Gene3D" id="1.20.1720.10">
    <property type="entry name" value="Multidrug resistance protein D"/>
    <property type="match status" value="1"/>
</dbReference>